<evidence type="ECO:0000256" key="5">
    <source>
        <dbReference type="SAM" id="Phobius"/>
    </source>
</evidence>
<dbReference type="Proteomes" id="UP001314229">
    <property type="component" value="Unassembled WGS sequence"/>
</dbReference>
<feature type="domain" description="G-protein coupled receptors family 1 profile" evidence="6">
    <location>
        <begin position="348"/>
        <end position="593"/>
    </location>
</feature>
<feature type="transmembrane region" description="Helical" evidence="5">
    <location>
        <begin position="368"/>
        <end position="391"/>
    </location>
</feature>
<evidence type="ECO:0000313" key="7">
    <source>
        <dbReference type="EMBL" id="CAK6974489.1"/>
    </source>
</evidence>
<dbReference type="GO" id="GO:0016020">
    <property type="term" value="C:membrane"/>
    <property type="evidence" value="ECO:0007669"/>
    <property type="project" value="UniProtKB-SubCell"/>
</dbReference>
<keyword evidence="4 5" id="KW-0472">Membrane</keyword>
<dbReference type="InterPro" id="IPR052921">
    <property type="entry name" value="GPCR1_Superfamily_Member"/>
</dbReference>
<feature type="transmembrane region" description="Helical" evidence="5">
    <location>
        <begin position="575"/>
        <end position="595"/>
    </location>
</feature>
<sequence>FYFQEMNVSAANVSVVLQYRDSFTKAVTKNVIVVVLGISINFINANLIHTFCKHQIFYMNPRYILFIHLVVNDMIVLTLTITLFVVSYILFKLNVSICCVIVLLVIFTTENTPLNLACMAVECYIAICFPLHHMQICTVKRTSMLIGLIWMTSIFSGLPDLFITLATEPLDFFHTQVFCLRENVFPHPVTIKKRDITYSLFLVIVWLTIFYTYFKILFTAKTASKDAKKARNTIMLHGIQLLLCMSSYATPQLKEALLRWFPKNYADSLFAIYITVQILPRSISPIIYGFRDNTFRKYLKNDLLYFYFQEMNVSAANVTVVLQYRDSFTKAVTKNVIVVVLGISINFINANLIHTFRKHQIFYMNPRYVLFIHLVVNDMIQMTLTVILFVISYTLYKLNVSICCIFILIALFTTENTPLNLACMAVECYIAICLPLRHMQICTVKRTLMLIGLMWMTSMFSVLPDLFITLATEPLDFFYSRVFCRREVVFPHPLVIEKRDITYSLFLVIVWITIFYTYFKILFTAKTASKDAKKARNTIILHGFQLLLCMSSYATPHLKDALLRWFPKNIADSLFAIYITVQILPRSISPIIYGIRDNTFRKYLKNDLLCKISKP</sequence>
<dbReference type="GO" id="GO:0004984">
    <property type="term" value="F:olfactory receptor activity"/>
    <property type="evidence" value="ECO:0007669"/>
    <property type="project" value="TreeGrafter"/>
</dbReference>
<comment type="caution">
    <text evidence="7">The sequence shown here is derived from an EMBL/GenBank/DDBJ whole genome shotgun (WGS) entry which is preliminary data.</text>
</comment>
<feature type="transmembrane region" description="Helical" evidence="5">
    <location>
        <begin position="234"/>
        <end position="250"/>
    </location>
</feature>
<dbReference type="FunFam" id="1.20.1070.10:FF:000096">
    <property type="entry name" value="Odorant receptor 131-2"/>
    <property type="match status" value="2"/>
</dbReference>
<comment type="subcellular location">
    <subcellularLocation>
        <location evidence="1">Membrane</location>
    </subcellularLocation>
</comment>
<feature type="transmembrane region" description="Helical" evidence="5">
    <location>
        <begin position="539"/>
        <end position="555"/>
    </location>
</feature>
<feature type="domain" description="G-protein coupled receptors family 1 profile" evidence="6">
    <location>
        <begin position="43"/>
        <end position="288"/>
    </location>
</feature>
<feature type="transmembrane region" description="Helical" evidence="5">
    <location>
        <begin position="448"/>
        <end position="471"/>
    </location>
</feature>
<feature type="non-terminal residue" evidence="7">
    <location>
        <position position="1"/>
    </location>
</feature>
<feature type="transmembrane region" description="Helical" evidence="5">
    <location>
        <begin position="196"/>
        <end position="214"/>
    </location>
</feature>
<dbReference type="AlphaFoldDB" id="A0AAV1PUC8"/>
<gene>
    <name evidence="7" type="ORF">FSCOSCO3_A009387</name>
</gene>
<feature type="transmembrane region" description="Helical" evidence="5">
    <location>
        <begin position="30"/>
        <end position="51"/>
    </location>
</feature>
<name>A0AAV1PUC8_SCOSC</name>
<evidence type="ECO:0000313" key="8">
    <source>
        <dbReference type="Proteomes" id="UP001314229"/>
    </source>
</evidence>
<keyword evidence="3 5" id="KW-1133">Transmembrane helix</keyword>
<dbReference type="PANTHER" id="PTHR26451">
    <property type="entry name" value="G_PROTEIN_RECEP_F1_2 DOMAIN-CONTAINING PROTEIN"/>
    <property type="match status" value="1"/>
</dbReference>
<evidence type="ECO:0000256" key="3">
    <source>
        <dbReference type="ARBA" id="ARBA00022989"/>
    </source>
</evidence>
<evidence type="ECO:0000256" key="1">
    <source>
        <dbReference type="ARBA" id="ARBA00004370"/>
    </source>
</evidence>
<dbReference type="Gene3D" id="1.20.1070.10">
    <property type="entry name" value="Rhodopsin 7-helix transmembrane proteins"/>
    <property type="match status" value="2"/>
</dbReference>
<dbReference type="CDD" id="cd00637">
    <property type="entry name" value="7tm_classA_rhodopsin-like"/>
    <property type="match status" value="2"/>
</dbReference>
<keyword evidence="8" id="KW-1185">Reference proteome</keyword>
<feature type="transmembrane region" description="Helical" evidence="5">
    <location>
        <begin position="501"/>
        <end position="519"/>
    </location>
</feature>
<accession>A0AAV1PUC8</accession>
<protein>
    <submittedName>
        <fullName evidence="7">Unnamed protein product, partial</fullName>
    </submittedName>
</protein>
<dbReference type="Pfam" id="PF00001">
    <property type="entry name" value="7tm_1"/>
    <property type="match status" value="2"/>
</dbReference>
<dbReference type="PANTHER" id="PTHR26451:SF998">
    <property type="entry name" value="ODORANT RECEPTOR-RELATED"/>
    <property type="match status" value="1"/>
</dbReference>
<organism evidence="7 8">
    <name type="scientific">Scomber scombrus</name>
    <name type="common">Atlantic mackerel</name>
    <name type="synonym">Scomber vernalis</name>
    <dbReference type="NCBI Taxonomy" id="13677"/>
    <lineage>
        <taxon>Eukaryota</taxon>
        <taxon>Metazoa</taxon>
        <taxon>Chordata</taxon>
        <taxon>Craniata</taxon>
        <taxon>Vertebrata</taxon>
        <taxon>Euteleostomi</taxon>
        <taxon>Actinopterygii</taxon>
        <taxon>Neopterygii</taxon>
        <taxon>Teleostei</taxon>
        <taxon>Neoteleostei</taxon>
        <taxon>Acanthomorphata</taxon>
        <taxon>Pelagiaria</taxon>
        <taxon>Scombriformes</taxon>
        <taxon>Scombridae</taxon>
        <taxon>Scomber</taxon>
    </lineage>
</organism>
<feature type="transmembrane region" description="Helical" evidence="5">
    <location>
        <begin position="89"/>
        <end position="108"/>
    </location>
</feature>
<feature type="transmembrane region" description="Helical" evidence="5">
    <location>
        <begin position="270"/>
        <end position="290"/>
    </location>
</feature>
<evidence type="ECO:0000259" key="6">
    <source>
        <dbReference type="PROSITE" id="PS50262"/>
    </source>
</evidence>
<feature type="transmembrane region" description="Helical" evidence="5">
    <location>
        <begin position="144"/>
        <end position="166"/>
    </location>
</feature>
<dbReference type="GO" id="GO:0004930">
    <property type="term" value="F:G protein-coupled receptor activity"/>
    <property type="evidence" value="ECO:0007669"/>
    <property type="project" value="InterPro"/>
</dbReference>
<dbReference type="PROSITE" id="PS50262">
    <property type="entry name" value="G_PROTEIN_RECEP_F1_2"/>
    <property type="match status" value="2"/>
</dbReference>
<dbReference type="InterPro" id="IPR017452">
    <property type="entry name" value="GPCR_Rhodpsn_7TM"/>
</dbReference>
<proteinExistence type="predicted"/>
<dbReference type="SUPFAM" id="SSF81321">
    <property type="entry name" value="Family A G protein-coupled receptor-like"/>
    <property type="match status" value="2"/>
</dbReference>
<feature type="transmembrane region" description="Helical" evidence="5">
    <location>
        <begin position="63"/>
        <end position="84"/>
    </location>
</feature>
<evidence type="ECO:0000256" key="2">
    <source>
        <dbReference type="ARBA" id="ARBA00022692"/>
    </source>
</evidence>
<dbReference type="GO" id="GO:0005549">
    <property type="term" value="F:odorant binding"/>
    <property type="evidence" value="ECO:0007669"/>
    <property type="project" value="TreeGrafter"/>
</dbReference>
<dbReference type="PRINTS" id="PR00237">
    <property type="entry name" value="GPCRRHODOPSN"/>
</dbReference>
<keyword evidence="2 5" id="KW-0812">Transmembrane</keyword>
<reference evidence="7 8" key="1">
    <citation type="submission" date="2024-01" db="EMBL/GenBank/DDBJ databases">
        <authorList>
            <person name="Alioto T."/>
            <person name="Alioto T."/>
            <person name="Gomez Garrido J."/>
        </authorList>
    </citation>
    <scope>NUCLEOTIDE SEQUENCE [LARGE SCALE GENOMIC DNA]</scope>
</reference>
<feature type="transmembrane region" description="Helical" evidence="5">
    <location>
        <begin position="398"/>
        <end position="413"/>
    </location>
</feature>
<feature type="transmembrane region" description="Helical" evidence="5">
    <location>
        <begin position="114"/>
        <end position="132"/>
    </location>
</feature>
<evidence type="ECO:0000256" key="4">
    <source>
        <dbReference type="ARBA" id="ARBA00023136"/>
    </source>
</evidence>
<dbReference type="InterPro" id="IPR000276">
    <property type="entry name" value="GPCR_Rhodpsn"/>
</dbReference>
<feature type="transmembrane region" description="Helical" evidence="5">
    <location>
        <begin position="335"/>
        <end position="356"/>
    </location>
</feature>
<dbReference type="EMBL" id="CAWUFR010000259">
    <property type="protein sequence ID" value="CAK6974489.1"/>
    <property type="molecule type" value="Genomic_DNA"/>
</dbReference>